<dbReference type="GO" id="GO:0003677">
    <property type="term" value="F:DNA binding"/>
    <property type="evidence" value="ECO:0007669"/>
    <property type="project" value="InterPro"/>
</dbReference>
<sequence>MARKRKTANDLASVLKMSPHTAGSRLNAKVPFNVVEIDVIARWLDVDPATLLPSMQALAPSSPAGAA</sequence>
<dbReference type="SUPFAM" id="SSF47413">
    <property type="entry name" value="lambda repressor-like DNA-binding domains"/>
    <property type="match status" value="1"/>
</dbReference>
<accession>A0A6J6RZC1</accession>
<dbReference type="EMBL" id="CAEZXR010000352">
    <property type="protein sequence ID" value="CAB4727785.1"/>
    <property type="molecule type" value="Genomic_DNA"/>
</dbReference>
<proteinExistence type="predicted"/>
<protein>
    <submittedName>
        <fullName evidence="1">Unannotated protein</fullName>
    </submittedName>
</protein>
<dbReference type="AlphaFoldDB" id="A0A6J6RZC1"/>
<organism evidence="1">
    <name type="scientific">freshwater metagenome</name>
    <dbReference type="NCBI Taxonomy" id="449393"/>
    <lineage>
        <taxon>unclassified sequences</taxon>
        <taxon>metagenomes</taxon>
        <taxon>ecological metagenomes</taxon>
    </lineage>
</organism>
<gene>
    <name evidence="1" type="ORF">UFOPK2579_02394</name>
</gene>
<evidence type="ECO:0000313" key="1">
    <source>
        <dbReference type="EMBL" id="CAB4727785.1"/>
    </source>
</evidence>
<name>A0A6J6RZC1_9ZZZZ</name>
<dbReference type="InterPro" id="IPR010982">
    <property type="entry name" value="Lambda_DNA-bd_dom_sf"/>
</dbReference>
<reference evidence="1" key="1">
    <citation type="submission" date="2020-05" db="EMBL/GenBank/DDBJ databases">
        <authorList>
            <person name="Chiriac C."/>
            <person name="Salcher M."/>
            <person name="Ghai R."/>
            <person name="Kavagutti S V."/>
        </authorList>
    </citation>
    <scope>NUCLEOTIDE SEQUENCE</scope>
</reference>